<dbReference type="InterPro" id="IPR011701">
    <property type="entry name" value="MFS"/>
</dbReference>
<evidence type="ECO:0000256" key="5">
    <source>
        <dbReference type="ARBA" id="ARBA00023136"/>
    </source>
</evidence>
<dbReference type="SUPFAM" id="SSF103473">
    <property type="entry name" value="MFS general substrate transporter"/>
    <property type="match status" value="1"/>
</dbReference>
<dbReference type="InterPro" id="IPR036259">
    <property type="entry name" value="MFS_trans_sf"/>
</dbReference>
<evidence type="ECO:0000256" key="6">
    <source>
        <dbReference type="SAM" id="Phobius"/>
    </source>
</evidence>
<evidence type="ECO:0000313" key="7">
    <source>
        <dbReference type="EMBL" id="KZS88376.1"/>
    </source>
</evidence>
<feature type="transmembrane region" description="Helical" evidence="6">
    <location>
        <begin position="421"/>
        <end position="438"/>
    </location>
</feature>
<evidence type="ECO:0000256" key="2">
    <source>
        <dbReference type="ARBA" id="ARBA00022448"/>
    </source>
</evidence>
<feature type="transmembrane region" description="Helical" evidence="6">
    <location>
        <begin position="125"/>
        <end position="145"/>
    </location>
</feature>
<dbReference type="PANTHER" id="PTHR43791:SF63">
    <property type="entry name" value="HIGH AFFINITY CYSTEINE TRANSPORTER"/>
    <property type="match status" value="1"/>
</dbReference>
<evidence type="ECO:0000256" key="4">
    <source>
        <dbReference type="ARBA" id="ARBA00022989"/>
    </source>
</evidence>
<dbReference type="STRING" id="1314777.A0A164P592"/>
<organism evidence="7 8">
    <name type="scientific">Sistotremastrum niveocremeum HHB9708</name>
    <dbReference type="NCBI Taxonomy" id="1314777"/>
    <lineage>
        <taxon>Eukaryota</taxon>
        <taxon>Fungi</taxon>
        <taxon>Dikarya</taxon>
        <taxon>Basidiomycota</taxon>
        <taxon>Agaricomycotina</taxon>
        <taxon>Agaricomycetes</taxon>
        <taxon>Sistotremastrales</taxon>
        <taxon>Sistotremastraceae</taxon>
        <taxon>Sertulicium</taxon>
        <taxon>Sertulicium niveocremeum</taxon>
    </lineage>
</organism>
<feature type="transmembrane region" description="Helical" evidence="6">
    <location>
        <begin position="357"/>
        <end position="377"/>
    </location>
</feature>
<evidence type="ECO:0000256" key="1">
    <source>
        <dbReference type="ARBA" id="ARBA00004141"/>
    </source>
</evidence>
<evidence type="ECO:0000256" key="3">
    <source>
        <dbReference type="ARBA" id="ARBA00022692"/>
    </source>
</evidence>
<feature type="transmembrane region" description="Helical" evidence="6">
    <location>
        <begin position="191"/>
        <end position="213"/>
    </location>
</feature>
<dbReference type="AlphaFoldDB" id="A0A164P592"/>
<accession>A0A164P592</accession>
<keyword evidence="3 6" id="KW-0812">Transmembrane</keyword>
<dbReference type="Proteomes" id="UP000076722">
    <property type="component" value="Unassembled WGS sequence"/>
</dbReference>
<dbReference type="EMBL" id="KV419437">
    <property type="protein sequence ID" value="KZS88376.1"/>
    <property type="molecule type" value="Genomic_DNA"/>
</dbReference>
<dbReference type="Pfam" id="PF07690">
    <property type="entry name" value="MFS_1"/>
    <property type="match status" value="1"/>
</dbReference>
<reference evidence="7 8" key="1">
    <citation type="journal article" date="2016" name="Mol. Biol. Evol.">
        <title>Comparative Genomics of Early-Diverging Mushroom-Forming Fungi Provides Insights into the Origins of Lignocellulose Decay Capabilities.</title>
        <authorList>
            <person name="Nagy L.G."/>
            <person name="Riley R."/>
            <person name="Tritt A."/>
            <person name="Adam C."/>
            <person name="Daum C."/>
            <person name="Floudas D."/>
            <person name="Sun H."/>
            <person name="Yadav J.S."/>
            <person name="Pangilinan J."/>
            <person name="Larsson K.H."/>
            <person name="Matsuura K."/>
            <person name="Barry K."/>
            <person name="Labutti K."/>
            <person name="Kuo R."/>
            <person name="Ohm R.A."/>
            <person name="Bhattacharya S.S."/>
            <person name="Shirouzu T."/>
            <person name="Yoshinaga Y."/>
            <person name="Martin F.M."/>
            <person name="Grigoriev I.V."/>
            <person name="Hibbett D.S."/>
        </authorList>
    </citation>
    <scope>NUCLEOTIDE SEQUENCE [LARGE SCALE GENOMIC DNA]</scope>
    <source>
        <strain evidence="7 8">HHB9708</strain>
    </source>
</reference>
<feature type="transmembrane region" description="Helical" evidence="6">
    <location>
        <begin position="151"/>
        <end position="171"/>
    </location>
</feature>
<keyword evidence="2" id="KW-0813">Transport</keyword>
<keyword evidence="5 6" id="KW-0472">Membrane</keyword>
<protein>
    <submittedName>
        <fullName evidence="7">MFS general substrate transporter</fullName>
    </submittedName>
</protein>
<dbReference type="PANTHER" id="PTHR43791">
    <property type="entry name" value="PERMEASE-RELATED"/>
    <property type="match status" value="1"/>
</dbReference>
<dbReference type="GO" id="GO:0022857">
    <property type="term" value="F:transmembrane transporter activity"/>
    <property type="evidence" value="ECO:0007669"/>
    <property type="project" value="InterPro"/>
</dbReference>
<gene>
    <name evidence="7" type="ORF">SISNIDRAFT_552628</name>
</gene>
<evidence type="ECO:0000313" key="8">
    <source>
        <dbReference type="Proteomes" id="UP000076722"/>
    </source>
</evidence>
<sequence>MSDKADEKIDESRHGHPAVQVHTYDIDEAAQLAMSSKTPLDPAEANRVRKKIDRHILPLMCILYWVQFMDKTTLGSSAILGIREATHLNANHNWLGTVFYISYLIFEYPQNLALQRFRVGKWMSLNIFIWSIVLAAHAACTNFGGLFAVRFVLGMCEGSITAGFLIVTSMFYTHKEQSVRVGYWCACHPDFLIRVLMNGTAQIISGFLSFGVLHIHSGKFEPWQWLMVLTGAITFITALLYAFFFPDSPTTAWFLTPEERVIAIQRIRVNQSGTENKHFKVEQVWEAVLDPKTWLFALFSCLDNIPNSLTNQRSIIVSSFGFSTLQTTLLGIVDGSIEIITIFTGVKLVERFPNSRAIVGAVYFIPNIIGSILVNTLPFSNRIGLLFSYWTTGVGTTGFVLSLGWINAVTAGHTKRITTNAIMLCAYCTGNIIGPQIWQQQFKPRNRVPWIIISVCYLICPFILLAIRRLLKNENTRRDTESRDDSYDETYVEQKLDDGTTVEIKVDRAFLDLTDRQNREFRYVL</sequence>
<keyword evidence="8" id="KW-1185">Reference proteome</keyword>
<keyword evidence="4 6" id="KW-1133">Transmembrane helix</keyword>
<comment type="subcellular location">
    <subcellularLocation>
        <location evidence="1">Membrane</location>
        <topology evidence="1">Multi-pass membrane protein</topology>
    </subcellularLocation>
</comment>
<proteinExistence type="predicted"/>
<dbReference type="OrthoDB" id="6730379at2759"/>
<name>A0A164P592_9AGAM</name>
<feature type="transmembrane region" description="Helical" evidence="6">
    <location>
        <begin position="450"/>
        <end position="471"/>
    </location>
</feature>
<feature type="transmembrane region" description="Helical" evidence="6">
    <location>
        <begin position="225"/>
        <end position="245"/>
    </location>
</feature>
<dbReference type="GO" id="GO:0016020">
    <property type="term" value="C:membrane"/>
    <property type="evidence" value="ECO:0007669"/>
    <property type="project" value="UniProtKB-SubCell"/>
</dbReference>
<dbReference type="Gene3D" id="1.20.1250.20">
    <property type="entry name" value="MFS general substrate transporter like domains"/>
    <property type="match status" value="2"/>
</dbReference>
<dbReference type="CDD" id="cd17327">
    <property type="entry name" value="MFS_FEN2_like"/>
    <property type="match status" value="1"/>
</dbReference>
<feature type="transmembrane region" description="Helical" evidence="6">
    <location>
        <begin position="389"/>
        <end position="409"/>
    </location>
</feature>